<dbReference type="GO" id="GO:0046914">
    <property type="term" value="F:transition metal ion binding"/>
    <property type="evidence" value="ECO:0007669"/>
    <property type="project" value="InterPro"/>
</dbReference>
<dbReference type="AlphaFoldDB" id="A0A410PYW8"/>
<dbReference type="GO" id="GO:0046983">
    <property type="term" value="F:protein dimerization activity"/>
    <property type="evidence" value="ECO:0007669"/>
    <property type="project" value="InterPro"/>
</dbReference>
<evidence type="ECO:0000256" key="3">
    <source>
        <dbReference type="ARBA" id="ARBA00023125"/>
    </source>
</evidence>
<dbReference type="Proteomes" id="UP000287601">
    <property type="component" value="Chromosome"/>
</dbReference>
<dbReference type="KEGG" id="amij:EQM06_00465"/>
<dbReference type="InterPro" id="IPR036421">
    <property type="entry name" value="Fe_dep_repressor_sf"/>
</dbReference>
<dbReference type="Pfam" id="PF02742">
    <property type="entry name" value="Fe_dep_repr_C"/>
    <property type="match status" value="1"/>
</dbReference>
<evidence type="ECO:0000256" key="1">
    <source>
        <dbReference type="ARBA" id="ARBA00007871"/>
    </source>
</evidence>
<dbReference type="OrthoDB" id="9794394at2"/>
<dbReference type="PANTHER" id="PTHR33238:SF7">
    <property type="entry name" value="IRON-DEPENDENT TRANSCRIPTIONAL REGULATOR"/>
    <property type="match status" value="1"/>
</dbReference>
<dbReference type="PROSITE" id="PS50944">
    <property type="entry name" value="HTH_DTXR"/>
    <property type="match status" value="1"/>
</dbReference>
<sequence length="124" mass="14190">MYESGEDYLETILVLHQRNDIVRSIDVAAELGFSKPSVSRAMSILKKDGYIHMDEKGHITLTEKGLNTAENIYARHNNISKFFIEFLGVSEENALKDACRIEHDLTNETYEKICEALAHKKFNI</sequence>
<dbReference type="SMART" id="SM00529">
    <property type="entry name" value="HTH_DTXR"/>
    <property type="match status" value="1"/>
</dbReference>
<dbReference type="SUPFAM" id="SSF47979">
    <property type="entry name" value="Iron-dependent repressor protein, dimerization domain"/>
    <property type="match status" value="1"/>
</dbReference>
<accession>A0A410PYW8</accession>
<dbReference type="GO" id="GO:0003677">
    <property type="term" value="F:DNA binding"/>
    <property type="evidence" value="ECO:0007669"/>
    <property type="project" value="UniProtKB-KW"/>
</dbReference>
<dbReference type="SUPFAM" id="SSF46785">
    <property type="entry name" value="Winged helix' DNA-binding domain"/>
    <property type="match status" value="1"/>
</dbReference>
<dbReference type="InterPro" id="IPR001367">
    <property type="entry name" value="Fe_dep_repressor"/>
</dbReference>
<keyword evidence="3" id="KW-0238">DNA-binding</keyword>
<reference evidence="6 7" key="1">
    <citation type="submission" date="2019-01" db="EMBL/GenBank/DDBJ databases">
        <title>Draft genomes of a novel of Aminipila strains.</title>
        <authorList>
            <person name="Ma S."/>
        </authorList>
    </citation>
    <scope>NUCLEOTIDE SEQUENCE [LARGE SCALE GENOMIC DNA]</scope>
    <source>
        <strain evidence="7">JN-39</strain>
    </source>
</reference>
<evidence type="ECO:0000313" key="7">
    <source>
        <dbReference type="Proteomes" id="UP000287601"/>
    </source>
</evidence>
<evidence type="ECO:0000313" key="6">
    <source>
        <dbReference type="EMBL" id="QAT44036.1"/>
    </source>
</evidence>
<proteinExistence type="inferred from homology"/>
<dbReference type="InterPro" id="IPR036388">
    <property type="entry name" value="WH-like_DNA-bd_sf"/>
</dbReference>
<evidence type="ECO:0000256" key="4">
    <source>
        <dbReference type="ARBA" id="ARBA00023163"/>
    </source>
</evidence>
<name>A0A410PYW8_9FIRM</name>
<dbReference type="SMART" id="SM00419">
    <property type="entry name" value="HTH_CRP"/>
    <property type="match status" value="1"/>
</dbReference>
<evidence type="ECO:0000256" key="2">
    <source>
        <dbReference type="ARBA" id="ARBA00023015"/>
    </source>
</evidence>
<evidence type="ECO:0000259" key="5">
    <source>
        <dbReference type="PROSITE" id="PS50944"/>
    </source>
</evidence>
<dbReference type="PANTHER" id="PTHR33238">
    <property type="entry name" value="IRON (METAL) DEPENDENT REPRESSOR, DTXR FAMILY"/>
    <property type="match status" value="1"/>
</dbReference>
<comment type="similarity">
    <text evidence="1">Belongs to the DtxR/MntR family.</text>
</comment>
<organism evidence="6 7">
    <name type="scientific">Aminipila luticellarii</name>
    <dbReference type="NCBI Taxonomy" id="2507160"/>
    <lineage>
        <taxon>Bacteria</taxon>
        <taxon>Bacillati</taxon>
        <taxon>Bacillota</taxon>
        <taxon>Clostridia</taxon>
        <taxon>Peptostreptococcales</taxon>
        <taxon>Anaerovoracaceae</taxon>
        <taxon>Aminipila</taxon>
    </lineage>
</organism>
<dbReference type="InterPro" id="IPR022689">
    <property type="entry name" value="Iron_dep_repressor"/>
</dbReference>
<dbReference type="Gene3D" id="1.10.10.10">
    <property type="entry name" value="Winged helix-like DNA-binding domain superfamily/Winged helix DNA-binding domain"/>
    <property type="match status" value="1"/>
</dbReference>
<keyword evidence="7" id="KW-1185">Reference proteome</keyword>
<feature type="domain" description="HTH dtxR-type" evidence="5">
    <location>
        <begin position="1"/>
        <end position="62"/>
    </location>
</feature>
<dbReference type="EMBL" id="CP035281">
    <property type="protein sequence ID" value="QAT44036.1"/>
    <property type="molecule type" value="Genomic_DNA"/>
</dbReference>
<dbReference type="InterPro" id="IPR022687">
    <property type="entry name" value="HTH_DTXR"/>
</dbReference>
<dbReference type="Pfam" id="PF01325">
    <property type="entry name" value="Fe_dep_repress"/>
    <property type="match status" value="1"/>
</dbReference>
<dbReference type="GO" id="GO:0003700">
    <property type="term" value="F:DNA-binding transcription factor activity"/>
    <property type="evidence" value="ECO:0007669"/>
    <property type="project" value="InterPro"/>
</dbReference>
<dbReference type="InterPro" id="IPR036390">
    <property type="entry name" value="WH_DNA-bd_sf"/>
</dbReference>
<dbReference type="InterPro" id="IPR012318">
    <property type="entry name" value="HTH_CRP"/>
</dbReference>
<dbReference type="InterPro" id="IPR050536">
    <property type="entry name" value="DtxR_MntR_Metal-Reg"/>
</dbReference>
<protein>
    <submittedName>
        <fullName evidence="6">Metal-dependent transcriptional regulator</fullName>
    </submittedName>
</protein>
<keyword evidence="2" id="KW-0805">Transcription regulation</keyword>
<dbReference type="Gene3D" id="1.10.60.10">
    <property type="entry name" value="Iron dependent repressor, metal binding and dimerisation domain"/>
    <property type="match status" value="1"/>
</dbReference>
<keyword evidence="4" id="KW-0804">Transcription</keyword>
<gene>
    <name evidence="6" type="ORF">EQM06_00465</name>
</gene>